<dbReference type="PANTHER" id="PTHR30011:SF16">
    <property type="entry name" value="C2H2 FINGER DOMAIN TRANSCRIPTION FACTOR (EUROFUNG)-RELATED"/>
    <property type="match status" value="1"/>
</dbReference>
<dbReference type="EMBL" id="JAHMUF010000010">
    <property type="protein sequence ID" value="KAG7193834.1"/>
    <property type="molecule type" value="Genomic_DNA"/>
</dbReference>
<comment type="caution">
    <text evidence="5">The sequence shown here is derived from an EMBL/GenBank/DDBJ whole genome shotgun (WGS) entry which is preliminary data.</text>
</comment>
<keyword evidence="1" id="KW-0285">Flavoprotein</keyword>
<dbReference type="PANTHER" id="PTHR30011">
    <property type="entry name" value="ALKANESULFONATE MONOOXYGENASE-RELATED"/>
    <property type="match status" value="1"/>
</dbReference>
<evidence type="ECO:0000256" key="4">
    <source>
        <dbReference type="ARBA" id="ARBA00023033"/>
    </source>
</evidence>
<keyword evidence="4" id="KW-0503">Monooxygenase</keyword>
<evidence type="ECO:0000313" key="5">
    <source>
        <dbReference type="EMBL" id="KAG7193834.1"/>
    </source>
</evidence>
<dbReference type="GO" id="GO:0004497">
    <property type="term" value="F:monooxygenase activity"/>
    <property type="evidence" value="ECO:0007669"/>
    <property type="project" value="UniProtKB-KW"/>
</dbReference>
<dbReference type="Gene3D" id="3.20.20.30">
    <property type="entry name" value="Luciferase-like domain"/>
    <property type="match status" value="1"/>
</dbReference>
<dbReference type="RefSeq" id="XP_043049382.1">
    <property type="nucleotide sequence ID" value="XM_043191370.1"/>
</dbReference>
<dbReference type="OrthoDB" id="5561043at2759"/>
<dbReference type="InterPro" id="IPR051260">
    <property type="entry name" value="Diverse_substr_monoxygenases"/>
</dbReference>
<keyword evidence="3" id="KW-0560">Oxidoreductase</keyword>
<dbReference type="GeneID" id="66113906"/>
<dbReference type="AlphaFoldDB" id="A0A9P7V9R9"/>
<evidence type="ECO:0000256" key="2">
    <source>
        <dbReference type="ARBA" id="ARBA00022643"/>
    </source>
</evidence>
<dbReference type="SUPFAM" id="SSF51679">
    <property type="entry name" value="Bacterial luciferase-like"/>
    <property type="match status" value="1"/>
</dbReference>
<dbReference type="GO" id="GO:0016705">
    <property type="term" value="F:oxidoreductase activity, acting on paired donors, with incorporation or reduction of molecular oxygen"/>
    <property type="evidence" value="ECO:0007669"/>
    <property type="project" value="InterPro"/>
</dbReference>
<organism evidence="5 6">
    <name type="scientific">Scheffersomyces spartinae</name>
    <dbReference type="NCBI Taxonomy" id="45513"/>
    <lineage>
        <taxon>Eukaryota</taxon>
        <taxon>Fungi</taxon>
        <taxon>Dikarya</taxon>
        <taxon>Ascomycota</taxon>
        <taxon>Saccharomycotina</taxon>
        <taxon>Pichiomycetes</taxon>
        <taxon>Debaryomycetaceae</taxon>
        <taxon>Scheffersomyces</taxon>
    </lineage>
</organism>
<keyword evidence="6" id="KW-1185">Reference proteome</keyword>
<gene>
    <name evidence="5" type="ORF">KQ657_000532</name>
</gene>
<proteinExistence type="predicted"/>
<sequence length="158" mass="17333">MGCSGLQAPGLWKHPDDKSPTFNTVEYWTNLAKLLEKGKFNALFIADVLGPYDVYNGPRNISNAARSGAQWPITEPSAVVSAMAAVTKNLAFGVTFSTISEAPYHIKFIAVLTTVIGKTHEEAERKYKKIQSYGDLEGAKALFSGWGFILEYLVKIKS</sequence>
<evidence type="ECO:0000313" key="6">
    <source>
        <dbReference type="Proteomes" id="UP000790833"/>
    </source>
</evidence>
<dbReference type="InterPro" id="IPR036661">
    <property type="entry name" value="Luciferase-like_sf"/>
</dbReference>
<reference evidence="5" key="1">
    <citation type="submission" date="2021-03" db="EMBL/GenBank/DDBJ databases">
        <authorList>
            <person name="Palmer J.M."/>
        </authorList>
    </citation>
    <scope>NUCLEOTIDE SEQUENCE</scope>
    <source>
        <strain evidence="5">ARV_011</strain>
    </source>
</reference>
<evidence type="ECO:0000256" key="1">
    <source>
        <dbReference type="ARBA" id="ARBA00022630"/>
    </source>
</evidence>
<name>A0A9P7V9R9_9ASCO</name>
<keyword evidence="2" id="KW-0288">FMN</keyword>
<accession>A0A9P7V9R9</accession>
<dbReference type="Proteomes" id="UP000790833">
    <property type="component" value="Unassembled WGS sequence"/>
</dbReference>
<protein>
    <submittedName>
        <fullName evidence="5">Uncharacterized protein</fullName>
    </submittedName>
</protein>
<evidence type="ECO:0000256" key="3">
    <source>
        <dbReference type="ARBA" id="ARBA00023002"/>
    </source>
</evidence>